<evidence type="ECO:0000256" key="10">
    <source>
        <dbReference type="ARBA" id="ARBA00023136"/>
    </source>
</evidence>
<sequence length="212" mass="23701">MIKTRLEAFSDGVIAIIITVMVFDIKAPQDTGLFGLLVVMPSILTYLMSFLYLGIYWMNHHHMLQIATSINGVVLWANLHLLFWLSLIPFTTNWLRTSNYAALPSAIYGVVLLFAAISYRILQSSIIRVEGSSSQLKQVIGRDLKGMTSLIAYAVGGITAFYAPFIAILIYIAVAFIWMLPDRRIEAHFQSASQPSKQNDETLVSDKNSSLH</sequence>
<evidence type="ECO:0008006" key="17">
    <source>
        <dbReference type="Google" id="ProtNLM"/>
    </source>
</evidence>
<feature type="transmembrane region" description="Helical" evidence="14">
    <location>
        <begin position="70"/>
        <end position="90"/>
    </location>
</feature>
<feature type="transmembrane region" description="Helical" evidence="14">
    <location>
        <begin position="150"/>
        <end position="180"/>
    </location>
</feature>
<dbReference type="GO" id="GO:0005267">
    <property type="term" value="F:potassium channel activity"/>
    <property type="evidence" value="ECO:0007669"/>
    <property type="project" value="UniProtKB-KW"/>
</dbReference>
<keyword evidence="9" id="KW-0406">Ion transport</keyword>
<comment type="catalytic activity">
    <reaction evidence="12">
        <text>K(+)(in) = K(+)(out)</text>
        <dbReference type="Rhea" id="RHEA:29463"/>
        <dbReference type="ChEBI" id="CHEBI:29103"/>
    </reaction>
</comment>
<dbReference type="GO" id="GO:0015252">
    <property type="term" value="F:proton channel activity"/>
    <property type="evidence" value="ECO:0007669"/>
    <property type="project" value="InterPro"/>
</dbReference>
<evidence type="ECO:0000313" key="16">
    <source>
        <dbReference type="Proteomes" id="UP000318704"/>
    </source>
</evidence>
<evidence type="ECO:0000256" key="8">
    <source>
        <dbReference type="ARBA" id="ARBA00022989"/>
    </source>
</evidence>
<evidence type="ECO:0000256" key="5">
    <source>
        <dbReference type="ARBA" id="ARBA00022692"/>
    </source>
</evidence>
<feature type="transmembrane region" description="Helical" evidence="14">
    <location>
        <begin position="33"/>
        <end position="58"/>
    </location>
</feature>
<evidence type="ECO:0000256" key="4">
    <source>
        <dbReference type="ARBA" id="ARBA00022538"/>
    </source>
</evidence>
<comment type="subcellular location">
    <subcellularLocation>
        <location evidence="1">Membrane</location>
        <topology evidence="1">Multi-pass membrane protein</topology>
    </subcellularLocation>
</comment>
<evidence type="ECO:0000256" key="6">
    <source>
        <dbReference type="ARBA" id="ARBA00022826"/>
    </source>
</evidence>
<feature type="transmembrane region" description="Helical" evidence="14">
    <location>
        <begin position="102"/>
        <end position="122"/>
    </location>
</feature>
<keyword evidence="8 14" id="KW-1133">Transmembrane helix</keyword>
<evidence type="ECO:0000256" key="14">
    <source>
        <dbReference type="SAM" id="Phobius"/>
    </source>
</evidence>
<evidence type="ECO:0000256" key="11">
    <source>
        <dbReference type="ARBA" id="ARBA00023303"/>
    </source>
</evidence>
<evidence type="ECO:0000256" key="13">
    <source>
        <dbReference type="SAM" id="MobiDB-lite"/>
    </source>
</evidence>
<evidence type="ECO:0000313" key="15">
    <source>
        <dbReference type="EMBL" id="QDT95917.1"/>
    </source>
</evidence>
<comment type="similarity">
    <text evidence="2">Belongs to the TMEM175 family.</text>
</comment>
<keyword evidence="3" id="KW-0813">Transport</keyword>
<dbReference type="AlphaFoldDB" id="A0A517VSD4"/>
<accession>A0A517VSD4</accession>
<name>A0A517VSD4_9PLAN</name>
<keyword evidence="10 14" id="KW-0472">Membrane</keyword>
<keyword evidence="7" id="KW-0630">Potassium</keyword>
<organism evidence="15 16">
    <name type="scientific">Gimesia aquarii</name>
    <dbReference type="NCBI Taxonomy" id="2527964"/>
    <lineage>
        <taxon>Bacteria</taxon>
        <taxon>Pseudomonadati</taxon>
        <taxon>Planctomycetota</taxon>
        <taxon>Planctomycetia</taxon>
        <taxon>Planctomycetales</taxon>
        <taxon>Planctomycetaceae</taxon>
        <taxon>Gimesia</taxon>
    </lineage>
</organism>
<keyword evidence="6" id="KW-0631">Potassium channel</keyword>
<gene>
    <name evidence="15" type="ORF">V144x_13660</name>
</gene>
<evidence type="ECO:0000256" key="3">
    <source>
        <dbReference type="ARBA" id="ARBA00022448"/>
    </source>
</evidence>
<evidence type="ECO:0000256" key="9">
    <source>
        <dbReference type="ARBA" id="ARBA00023065"/>
    </source>
</evidence>
<dbReference type="EMBL" id="CP037920">
    <property type="protein sequence ID" value="QDT95917.1"/>
    <property type="molecule type" value="Genomic_DNA"/>
</dbReference>
<evidence type="ECO:0000256" key="2">
    <source>
        <dbReference type="ARBA" id="ARBA00006920"/>
    </source>
</evidence>
<dbReference type="InterPro" id="IPR010617">
    <property type="entry name" value="TMEM175-like"/>
</dbReference>
<reference evidence="15 16" key="1">
    <citation type="submission" date="2019-03" db="EMBL/GenBank/DDBJ databases">
        <title>Deep-cultivation of Planctomycetes and their phenomic and genomic characterization uncovers novel biology.</title>
        <authorList>
            <person name="Wiegand S."/>
            <person name="Jogler M."/>
            <person name="Boedeker C."/>
            <person name="Pinto D."/>
            <person name="Vollmers J."/>
            <person name="Rivas-Marin E."/>
            <person name="Kohn T."/>
            <person name="Peeters S.H."/>
            <person name="Heuer A."/>
            <person name="Rast P."/>
            <person name="Oberbeckmann S."/>
            <person name="Bunk B."/>
            <person name="Jeske O."/>
            <person name="Meyerdierks A."/>
            <person name="Storesund J.E."/>
            <person name="Kallscheuer N."/>
            <person name="Luecker S."/>
            <person name="Lage O.M."/>
            <person name="Pohl T."/>
            <person name="Merkel B.J."/>
            <person name="Hornburger P."/>
            <person name="Mueller R.-W."/>
            <person name="Bruemmer F."/>
            <person name="Labrenz M."/>
            <person name="Spormann A.M."/>
            <person name="Op den Camp H."/>
            <person name="Overmann J."/>
            <person name="Amann R."/>
            <person name="Jetten M.S.M."/>
            <person name="Mascher T."/>
            <person name="Medema M.H."/>
            <person name="Devos D.P."/>
            <person name="Kaster A.-K."/>
            <person name="Ovreas L."/>
            <person name="Rohde M."/>
            <person name="Galperin M.Y."/>
            <person name="Jogler C."/>
        </authorList>
    </citation>
    <scope>NUCLEOTIDE SEQUENCE [LARGE SCALE GENOMIC DNA]</scope>
    <source>
        <strain evidence="15 16">V144</strain>
    </source>
</reference>
<keyword evidence="5 14" id="KW-0812">Transmembrane</keyword>
<dbReference type="GO" id="GO:0016020">
    <property type="term" value="C:membrane"/>
    <property type="evidence" value="ECO:0007669"/>
    <property type="project" value="UniProtKB-SubCell"/>
</dbReference>
<dbReference type="KEGG" id="gaw:V144x_13660"/>
<protein>
    <recommendedName>
        <fullName evidence="17">DUF1211 domain-containing protein</fullName>
    </recommendedName>
</protein>
<dbReference type="Proteomes" id="UP000318704">
    <property type="component" value="Chromosome"/>
</dbReference>
<evidence type="ECO:0000256" key="12">
    <source>
        <dbReference type="ARBA" id="ARBA00034430"/>
    </source>
</evidence>
<keyword evidence="4" id="KW-0633">Potassium transport</keyword>
<dbReference type="RefSeq" id="WP_144983167.1">
    <property type="nucleotide sequence ID" value="NZ_CP037920.1"/>
</dbReference>
<dbReference type="Pfam" id="PF06736">
    <property type="entry name" value="TMEM175"/>
    <property type="match status" value="1"/>
</dbReference>
<keyword evidence="11" id="KW-0407">Ion channel</keyword>
<feature type="region of interest" description="Disordered" evidence="13">
    <location>
        <begin position="191"/>
        <end position="212"/>
    </location>
</feature>
<evidence type="ECO:0000256" key="1">
    <source>
        <dbReference type="ARBA" id="ARBA00004141"/>
    </source>
</evidence>
<proteinExistence type="inferred from homology"/>
<evidence type="ECO:0000256" key="7">
    <source>
        <dbReference type="ARBA" id="ARBA00022958"/>
    </source>
</evidence>